<evidence type="ECO:0000256" key="2">
    <source>
        <dbReference type="PROSITE-ProRule" id="PRU01091"/>
    </source>
</evidence>
<protein>
    <recommendedName>
        <fullName evidence="4">OmpR/PhoB-type domain-containing protein</fullName>
    </recommendedName>
</protein>
<organism evidence="5 6">
    <name type="scientific">Vibrio tubiashii</name>
    <dbReference type="NCBI Taxonomy" id="29498"/>
    <lineage>
        <taxon>Bacteria</taxon>
        <taxon>Pseudomonadati</taxon>
        <taxon>Pseudomonadota</taxon>
        <taxon>Gammaproteobacteria</taxon>
        <taxon>Vibrionales</taxon>
        <taxon>Vibrionaceae</taxon>
        <taxon>Vibrio</taxon>
        <taxon>Vibrio oreintalis group</taxon>
    </lineage>
</organism>
<name>A0AAE5GT21_9VIBR</name>
<keyword evidence="1 2" id="KW-0238">DNA-binding</keyword>
<dbReference type="EMBL" id="VTXO01000009">
    <property type="protein sequence ID" value="NOI82732.1"/>
    <property type="molecule type" value="Genomic_DNA"/>
</dbReference>
<dbReference type="GO" id="GO:0000160">
    <property type="term" value="P:phosphorelay signal transduction system"/>
    <property type="evidence" value="ECO:0007669"/>
    <property type="project" value="InterPro"/>
</dbReference>
<dbReference type="SUPFAM" id="SSF46894">
    <property type="entry name" value="C-terminal effector domain of the bipartite response regulators"/>
    <property type="match status" value="1"/>
</dbReference>
<evidence type="ECO:0000256" key="1">
    <source>
        <dbReference type="ARBA" id="ARBA00023125"/>
    </source>
</evidence>
<keyword evidence="3" id="KW-1133">Transmembrane helix</keyword>
<sequence>MATNGTECFDLRIGNCLLKRNESGAQILLDNEKSFSITIPESSVLRRLVEEDGEVVSRDDLIVDAWGRPDIIGPNSLPVAITNLRKILDLNNIKITNVPRKGYRIDLSEIQWAQPQEPSIQETALPPPDNKDTSFPPLYETWWERAKLAIAIGALLFCLYAAFYIVFSWVRVDCQKSGKATLCSIQGDSVDPSIVNGKEGRFFYSSQSGLMEVKGNG</sequence>
<dbReference type="CDD" id="cd00383">
    <property type="entry name" value="trans_reg_C"/>
    <property type="match status" value="1"/>
</dbReference>
<feature type="domain" description="OmpR/PhoB-type" evidence="4">
    <location>
        <begin position="8"/>
        <end position="107"/>
    </location>
</feature>
<dbReference type="AlphaFoldDB" id="A0AAE5GT21"/>
<evidence type="ECO:0000256" key="3">
    <source>
        <dbReference type="SAM" id="Phobius"/>
    </source>
</evidence>
<dbReference type="Pfam" id="PF00486">
    <property type="entry name" value="Trans_reg_C"/>
    <property type="match status" value="1"/>
</dbReference>
<evidence type="ECO:0000313" key="5">
    <source>
        <dbReference type="EMBL" id="NOI82732.1"/>
    </source>
</evidence>
<keyword evidence="3" id="KW-0812">Transmembrane</keyword>
<proteinExistence type="predicted"/>
<keyword evidence="3" id="KW-0472">Membrane</keyword>
<dbReference type="InterPro" id="IPR016032">
    <property type="entry name" value="Sig_transdc_resp-reg_C-effctor"/>
</dbReference>
<dbReference type="GO" id="GO:0003677">
    <property type="term" value="F:DNA binding"/>
    <property type="evidence" value="ECO:0007669"/>
    <property type="project" value="UniProtKB-UniRule"/>
</dbReference>
<accession>A0AAE5GT21</accession>
<dbReference type="RefSeq" id="WP_171324473.1">
    <property type="nucleotide sequence ID" value="NZ_VTXO01000009.1"/>
</dbReference>
<dbReference type="InterPro" id="IPR001867">
    <property type="entry name" value="OmpR/PhoB-type_DNA-bd"/>
</dbReference>
<gene>
    <name evidence="5" type="ORF">F0237_18870</name>
</gene>
<evidence type="ECO:0000259" key="4">
    <source>
        <dbReference type="PROSITE" id="PS51755"/>
    </source>
</evidence>
<reference evidence="5 6" key="1">
    <citation type="submission" date="2019-08" db="EMBL/GenBank/DDBJ databases">
        <title>Draft genome sequencing and comparative genomics of hatchery-associated Vibrios.</title>
        <authorList>
            <person name="Kehlet-Delgado H."/>
            <person name="Mueller R.S."/>
        </authorList>
    </citation>
    <scope>NUCLEOTIDE SEQUENCE [LARGE SCALE GENOMIC DNA]</scope>
    <source>
        <strain evidence="5 6">01-65-5-1</strain>
    </source>
</reference>
<feature type="transmembrane region" description="Helical" evidence="3">
    <location>
        <begin position="148"/>
        <end position="170"/>
    </location>
</feature>
<dbReference type="PROSITE" id="PS51755">
    <property type="entry name" value="OMPR_PHOB"/>
    <property type="match status" value="1"/>
</dbReference>
<comment type="caution">
    <text evidence="5">The sequence shown here is derived from an EMBL/GenBank/DDBJ whole genome shotgun (WGS) entry which is preliminary data.</text>
</comment>
<dbReference type="InterPro" id="IPR036388">
    <property type="entry name" value="WH-like_DNA-bd_sf"/>
</dbReference>
<dbReference type="GO" id="GO:0006355">
    <property type="term" value="P:regulation of DNA-templated transcription"/>
    <property type="evidence" value="ECO:0007669"/>
    <property type="project" value="InterPro"/>
</dbReference>
<evidence type="ECO:0000313" key="6">
    <source>
        <dbReference type="Proteomes" id="UP000572722"/>
    </source>
</evidence>
<dbReference type="Proteomes" id="UP000572722">
    <property type="component" value="Unassembled WGS sequence"/>
</dbReference>
<feature type="DNA-binding region" description="OmpR/PhoB-type" evidence="2">
    <location>
        <begin position="8"/>
        <end position="107"/>
    </location>
</feature>
<dbReference type="SMART" id="SM00862">
    <property type="entry name" value="Trans_reg_C"/>
    <property type="match status" value="1"/>
</dbReference>
<dbReference type="Gene3D" id="1.10.10.10">
    <property type="entry name" value="Winged helix-like DNA-binding domain superfamily/Winged helix DNA-binding domain"/>
    <property type="match status" value="1"/>
</dbReference>